<dbReference type="RefSeq" id="WP_151468201.1">
    <property type="nucleotide sequence ID" value="NZ_WBKG01000003.1"/>
</dbReference>
<feature type="region of interest" description="Disordered" evidence="1">
    <location>
        <begin position="334"/>
        <end position="353"/>
    </location>
</feature>
<keyword evidence="2" id="KW-0812">Transmembrane</keyword>
<evidence type="ECO:0000256" key="1">
    <source>
        <dbReference type="SAM" id="MobiDB-lite"/>
    </source>
</evidence>
<sequence>MTAAVLGGGLLLGVPVTHQPGQGDAGLLPAGSSRVLRAESAEDEEGLTLDRLEQDGGELVFKGSTFHVRGGFTYRGERALRQVAVSMKVSEGISFATEYSDCEYGTQEPFSSELQGVRQAVCLIDARVEPGESVDLAPIPLKAGSLAKSGDVDMAVGEAEKRGWSDLKWRDRHRGRGEELTLARRTGSVPPAARRTSGAYGILFVSMDNPWDLEVRGAVPKGRKGETVTADLALDFHGANVRAQHSTENDDPLANVEVRLPKGVTVLSTPKKCSLTYLKAVNIYTCNYGLYTDGFDEPLLRDGFHIAYPFKLRIDDPSKLTGGSIRVVDAEKRPLRGDADPKNNTAPITTGTADDSGATTWTVAASAAAVALTGLLAATLIRTRRTRRARRRTD</sequence>
<proteinExistence type="predicted"/>
<gene>
    <name evidence="3" type="ORF">F8144_06065</name>
</gene>
<evidence type="ECO:0000256" key="2">
    <source>
        <dbReference type="SAM" id="Phobius"/>
    </source>
</evidence>
<dbReference type="EMBL" id="WBKG01000003">
    <property type="protein sequence ID" value="KAB1989902.1"/>
    <property type="molecule type" value="Genomic_DNA"/>
</dbReference>
<keyword evidence="2" id="KW-1133">Transmembrane helix</keyword>
<feature type="transmembrane region" description="Helical" evidence="2">
    <location>
        <begin position="361"/>
        <end position="381"/>
    </location>
</feature>
<evidence type="ECO:0000313" key="4">
    <source>
        <dbReference type="Proteomes" id="UP000442990"/>
    </source>
</evidence>
<name>A0A7J5DME1_9ACTN</name>
<protein>
    <submittedName>
        <fullName evidence="3">Uncharacterized protein</fullName>
    </submittedName>
</protein>
<dbReference type="Proteomes" id="UP000442990">
    <property type="component" value="Unassembled WGS sequence"/>
</dbReference>
<comment type="caution">
    <text evidence="3">The sequence shown here is derived from an EMBL/GenBank/DDBJ whole genome shotgun (WGS) entry which is preliminary data.</text>
</comment>
<dbReference type="AlphaFoldDB" id="A0A7J5DME1"/>
<organism evidence="3 4">
    <name type="scientific">Streptomyces triticiradicis</name>
    <dbReference type="NCBI Taxonomy" id="2651189"/>
    <lineage>
        <taxon>Bacteria</taxon>
        <taxon>Bacillati</taxon>
        <taxon>Actinomycetota</taxon>
        <taxon>Actinomycetes</taxon>
        <taxon>Kitasatosporales</taxon>
        <taxon>Streptomycetaceae</taxon>
        <taxon>Streptomyces</taxon>
    </lineage>
</organism>
<evidence type="ECO:0000313" key="3">
    <source>
        <dbReference type="EMBL" id="KAB1989902.1"/>
    </source>
</evidence>
<keyword evidence="2" id="KW-0472">Membrane</keyword>
<keyword evidence="4" id="KW-1185">Reference proteome</keyword>
<reference evidence="3 4" key="1">
    <citation type="submission" date="2019-09" db="EMBL/GenBank/DDBJ databases">
        <title>Isolation and identification of active actinomycetes.</title>
        <authorList>
            <person name="Yu Z."/>
            <person name="Han C."/>
            <person name="Yu B."/>
        </authorList>
    </citation>
    <scope>NUCLEOTIDE SEQUENCE [LARGE SCALE GENOMIC DNA]</scope>
    <source>
        <strain evidence="3 4">NEAU-H2</strain>
    </source>
</reference>
<accession>A0A7J5DME1</accession>